<evidence type="ECO:0000259" key="8">
    <source>
        <dbReference type="PROSITE" id="PS50983"/>
    </source>
</evidence>
<evidence type="ECO:0000256" key="7">
    <source>
        <dbReference type="SAM" id="SignalP"/>
    </source>
</evidence>
<keyword evidence="4" id="KW-0406">Ion transport</keyword>
<comment type="caution">
    <text evidence="9">The sequence shown here is derived from an EMBL/GenBank/DDBJ whole genome shotgun (WGS) entry which is preliminary data.</text>
</comment>
<keyword evidence="4" id="KW-0410">Iron transport</keyword>
<evidence type="ECO:0000256" key="6">
    <source>
        <dbReference type="SAM" id="Coils"/>
    </source>
</evidence>
<feature type="chain" id="PRO_5045295839" evidence="7">
    <location>
        <begin position="29"/>
        <end position="292"/>
    </location>
</feature>
<comment type="similarity">
    <text evidence="2">Belongs to the bacterial solute-binding protein 8 family.</text>
</comment>
<gene>
    <name evidence="9" type="primary">fhuD</name>
    <name evidence="9" type="ORF">V8N49_05800</name>
</gene>
<evidence type="ECO:0000256" key="2">
    <source>
        <dbReference type="ARBA" id="ARBA00008814"/>
    </source>
</evidence>
<dbReference type="PANTHER" id="PTHR30532:SF1">
    <property type="entry name" value="IRON(3+)-HYDROXAMATE-BINDING PROTEIN FHUD"/>
    <property type="match status" value="1"/>
</dbReference>
<dbReference type="CDD" id="cd01146">
    <property type="entry name" value="FhuD"/>
    <property type="match status" value="1"/>
</dbReference>
<proteinExistence type="inferred from homology"/>
<name>A0ABU8DDU2_ERWAP</name>
<feature type="signal peptide" evidence="7">
    <location>
        <begin position="1"/>
        <end position="28"/>
    </location>
</feature>
<dbReference type="InterPro" id="IPR051313">
    <property type="entry name" value="Bact_iron-sidero_bind"/>
</dbReference>
<dbReference type="EMBL" id="JBANEI010000002">
    <property type="protein sequence ID" value="MEI2681172.1"/>
    <property type="molecule type" value="Genomic_DNA"/>
</dbReference>
<keyword evidence="6" id="KW-0175">Coiled coil</keyword>
<feature type="domain" description="Fe/B12 periplasmic-binding" evidence="8">
    <location>
        <begin position="33"/>
        <end position="292"/>
    </location>
</feature>
<evidence type="ECO:0000256" key="5">
    <source>
        <dbReference type="ARBA" id="ARBA00022729"/>
    </source>
</evidence>
<dbReference type="InterPro" id="IPR002491">
    <property type="entry name" value="ABC_transptr_periplasmic_BD"/>
</dbReference>
<comment type="subcellular location">
    <subcellularLocation>
        <location evidence="1">Cell envelope</location>
    </subcellularLocation>
</comment>
<keyword evidence="3" id="KW-0813">Transport</keyword>
<organism evidence="9 10">
    <name type="scientific">Erwinia aphidicola</name>
    <dbReference type="NCBI Taxonomy" id="68334"/>
    <lineage>
        <taxon>Bacteria</taxon>
        <taxon>Pseudomonadati</taxon>
        <taxon>Pseudomonadota</taxon>
        <taxon>Gammaproteobacteria</taxon>
        <taxon>Enterobacterales</taxon>
        <taxon>Erwiniaceae</taxon>
        <taxon>Erwinia</taxon>
    </lineage>
</organism>
<dbReference type="NCBIfam" id="NF007864">
    <property type="entry name" value="PRK10576.1"/>
    <property type="match status" value="1"/>
</dbReference>
<reference evidence="9 10" key="1">
    <citation type="submission" date="2024-02" db="EMBL/GenBank/DDBJ databases">
        <title>First report Erwinia aphidicola in onion in Chile.</title>
        <authorList>
            <person name="Valenzuela M."/>
            <person name="Pena M."/>
            <person name="Dutta B."/>
        </authorList>
    </citation>
    <scope>NUCLEOTIDE SEQUENCE [LARGE SCALE GENOMIC DNA]</scope>
    <source>
        <strain evidence="9 10">QCJ3A</strain>
    </source>
</reference>
<evidence type="ECO:0000256" key="4">
    <source>
        <dbReference type="ARBA" id="ARBA00022496"/>
    </source>
</evidence>
<feature type="coiled-coil region" evidence="6">
    <location>
        <begin position="145"/>
        <end position="172"/>
    </location>
</feature>
<evidence type="ECO:0000313" key="10">
    <source>
        <dbReference type="Proteomes" id="UP001306592"/>
    </source>
</evidence>
<dbReference type="PRINTS" id="PR01715">
    <property type="entry name" value="FERRIBNDNGPP"/>
</dbReference>
<dbReference type="Pfam" id="PF01497">
    <property type="entry name" value="Peripla_BP_2"/>
    <property type="match status" value="1"/>
</dbReference>
<dbReference type="RefSeq" id="WP_336202632.1">
    <property type="nucleotide sequence ID" value="NZ_JBANEI010000002.1"/>
</dbReference>
<keyword evidence="5 7" id="KW-0732">Signal</keyword>
<accession>A0ABU8DDU2</accession>
<dbReference type="PANTHER" id="PTHR30532">
    <property type="entry name" value="IRON III DICITRATE-BINDING PERIPLASMIC PROTEIN"/>
    <property type="match status" value="1"/>
</dbReference>
<dbReference type="InterPro" id="IPR006311">
    <property type="entry name" value="TAT_signal"/>
</dbReference>
<dbReference type="Proteomes" id="UP001306592">
    <property type="component" value="Unassembled WGS sequence"/>
</dbReference>
<evidence type="ECO:0000256" key="1">
    <source>
        <dbReference type="ARBA" id="ARBA00004196"/>
    </source>
</evidence>
<dbReference type="PROSITE" id="PS51318">
    <property type="entry name" value="TAT"/>
    <property type="match status" value="1"/>
</dbReference>
<dbReference type="PROSITE" id="PS50983">
    <property type="entry name" value="FE_B12_PBP"/>
    <property type="match status" value="1"/>
</dbReference>
<sequence>MPDISRRRLLTALACSPLLAQLPRSAYAADEQRIIALEWLPLELLMALGVTPTGASELHGYRNWVGEPVLPPSVVDVGLRSEPNLELITQLKPSLILFSQGYGPDPTRFQRIAPGMGFTFNDGNGKPLTSARQSLMALAQRINRVPQAEAHLAELDALIERVKARLARRQQRPLLLMSILDPHHAIVFTANGLFQQVMDALGLVNAWQGETTFWGSAVIGIERLADQHDVEAICFEHGNANLMKQVTASDLWRSMPFVRAQRFTEVPRVWFYGATLSAMQLLYTLDRVLGGE</sequence>
<evidence type="ECO:0000313" key="9">
    <source>
        <dbReference type="EMBL" id="MEI2681172.1"/>
    </source>
</evidence>
<dbReference type="SUPFAM" id="SSF53807">
    <property type="entry name" value="Helical backbone' metal receptor"/>
    <property type="match status" value="1"/>
</dbReference>
<dbReference type="Gene3D" id="3.40.50.1980">
    <property type="entry name" value="Nitrogenase molybdenum iron protein domain"/>
    <property type="match status" value="2"/>
</dbReference>
<keyword evidence="10" id="KW-1185">Reference proteome</keyword>
<keyword evidence="4" id="KW-0408">Iron</keyword>
<evidence type="ECO:0000256" key="3">
    <source>
        <dbReference type="ARBA" id="ARBA00022448"/>
    </source>
</evidence>
<protein>
    <submittedName>
        <fullName evidence="9">Fe(3+)-hydroxamate ABC transporter substrate-binding protein FhuD</fullName>
    </submittedName>
</protein>